<keyword evidence="3" id="KW-1185">Reference proteome</keyword>
<name>A0ABZ1YVC3_9NOCA</name>
<dbReference type="InterPro" id="IPR010852">
    <property type="entry name" value="ABATE"/>
</dbReference>
<dbReference type="InterPro" id="IPR023286">
    <property type="entry name" value="ABATE_dom_sf"/>
</dbReference>
<dbReference type="EMBL" id="CP109441">
    <property type="protein sequence ID" value="WUV47184.1"/>
    <property type="molecule type" value="Genomic_DNA"/>
</dbReference>
<dbReference type="PANTHER" id="PTHR35525:SF3">
    <property type="entry name" value="BLL6575 PROTEIN"/>
    <property type="match status" value="1"/>
</dbReference>
<protein>
    <submittedName>
        <fullName evidence="2">CGNR zinc finger domain-containing protein</fullName>
    </submittedName>
</protein>
<gene>
    <name evidence="2" type="ORF">OG563_02740</name>
</gene>
<accession>A0ABZ1YVC3</accession>
<evidence type="ECO:0000313" key="3">
    <source>
        <dbReference type="Proteomes" id="UP001432062"/>
    </source>
</evidence>
<dbReference type="InterPro" id="IPR021005">
    <property type="entry name" value="Znf_CGNR"/>
</dbReference>
<evidence type="ECO:0000313" key="2">
    <source>
        <dbReference type="EMBL" id="WUV47184.1"/>
    </source>
</evidence>
<proteinExistence type="predicted"/>
<organism evidence="2 3">
    <name type="scientific">Nocardia vinacea</name>
    <dbReference type="NCBI Taxonomy" id="96468"/>
    <lineage>
        <taxon>Bacteria</taxon>
        <taxon>Bacillati</taxon>
        <taxon>Actinomycetota</taxon>
        <taxon>Actinomycetes</taxon>
        <taxon>Mycobacteriales</taxon>
        <taxon>Nocardiaceae</taxon>
        <taxon>Nocardia</taxon>
    </lineage>
</organism>
<dbReference type="Gene3D" id="1.10.3300.10">
    <property type="entry name" value="Jann2411-like domain"/>
    <property type="match status" value="1"/>
</dbReference>
<feature type="domain" description="Zinc finger CGNR" evidence="1">
    <location>
        <begin position="143"/>
        <end position="185"/>
    </location>
</feature>
<dbReference type="Pfam" id="PF07336">
    <property type="entry name" value="ABATE"/>
    <property type="match status" value="1"/>
</dbReference>
<dbReference type="RefSeq" id="WP_327100122.1">
    <property type="nucleotide sequence ID" value="NZ_CP109149.1"/>
</dbReference>
<dbReference type="Pfam" id="PF11706">
    <property type="entry name" value="zf-CGNR"/>
    <property type="match status" value="1"/>
</dbReference>
<evidence type="ECO:0000259" key="1">
    <source>
        <dbReference type="Pfam" id="PF11706"/>
    </source>
</evidence>
<dbReference type="PANTHER" id="PTHR35525">
    <property type="entry name" value="BLL6575 PROTEIN"/>
    <property type="match status" value="1"/>
</dbReference>
<dbReference type="Proteomes" id="UP001432062">
    <property type="component" value="Chromosome"/>
</dbReference>
<dbReference type="SUPFAM" id="SSF160904">
    <property type="entry name" value="Jann2411-like"/>
    <property type="match status" value="1"/>
</dbReference>
<sequence length="189" mass="20512">MSDTVDAAPAALARLVEFVNTRRADGDAIGTPEQLTSWLRTHALLPEGSADTAGQQRTARVREGLRALLATNNAEPVTSPRPDGLNPAARTELATLTAALPLTLDVTSTPPRLVPHTNDRVDHALATLLADVATAVAAGTWSRLKTCREPSCRWAFYDHSRNRGRTWCSMDVCGNRVKVRASHRRNTAR</sequence>
<reference evidence="2" key="1">
    <citation type="submission" date="2022-10" db="EMBL/GenBank/DDBJ databases">
        <title>The complete genomes of actinobacterial strains from the NBC collection.</title>
        <authorList>
            <person name="Joergensen T.S."/>
            <person name="Alvarez Arevalo M."/>
            <person name="Sterndorff E.B."/>
            <person name="Faurdal D."/>
            <person name="Vuksanovic O."/>
            <person name="Mourched A.-S."/>
            <person name="Charusanti P."/>
            <person name="Shaw S."/>
            <person name="Blin K."/>
            <person name="Weber T."/>
        </authorList>
    </citation>
    <scope>NUCLEOTIDE SEQUENCE</scope>
    <source>
        <strain evidence="2">NBC_01482</strain>
    </source>
</reference>